<evidence type="ECO:0000313" key="7">
    <source>
        <dbReference type="Proteomes" id="UP000076154"/>
    </source>
</evidence>
<dbReference type="GO" id="GO:0001228">
    <property type="term" value="F:DNA-binding transcription activator activity, RNA polymerase II-specific"/>
    <property type="evidence" value="ECO:0007669"/>
    <property type="project" value="TreeGrafter"/>
</dbReference>
<dbReference type="InterPro" id="IPR036910">
    <property type="entry name" value="HMG_box_dom_sf"/>
</dbReference>
<evidence type="ECO:0000313" key="6">
    <source>
        <dbReference type="EMBL" id="RDB22937.1"/>
    </source>
</evidence>
<dbReference type="PANTHER" id="PTHR10270">
    <property type="entry name" value="SOX TRANSCRIPTION FACTOR"/>
    <property type="match status" value="1"/>
</dbReference>
<dbReference type="InterPro" id="IPR009071">
    <property type="entry name" value="HMG_box_dom"/>
</dbReference>
<feature type="compositionally biased region" description="Low complexity" evidence="4">
    <location>
        <begin position="168"/>
        <end position="184"/>
    </location>
</feature>
<accession>A0A369JQX2</accession>
<feature type="region of interest" description="Disordered" evidence="4">
    <location>
        <begin position="151"/>
        <end position="276"/>
    </location>
</feature>
<reference evidence="6" key="1">
    <citation type="submission" date="2018-04" db="EMBL/GenBank/DDBJ databases">
        <title>Whole genome sequencing of Hypsizygus marmoreus.</title>
        <authorList>
            <person name="Choi I.-G."/>
            <person name="Min B."/>
            <person name="Kim J.-G."/>
            <person name="Kim S."/>
            <person name="Oh Y.-L."/>
            <person name="Kong W.-S."/>
            <person name="Park H."/>
            <person name="Jeong J."/>
            <person name="Song E.-S."/>
        </authorList>
    </citation>
    <scope>NUCLEOTIDE SEQUENCE [LARGE SCALE GENOMIC DNA]</scope>
    <source>
        <strain evidence="6">51987-8</strain>
    </source>
</reference>
<keyword evidence="7" id="KW-1185">Reference proteome</keyword>
<dbReference type="GO" id="GO:0005634">
    <property type="term" value="C:nucleus"/>
    <property type="evidence" value="ECO:0007669"/>
    <property type="project" value="UniProtKB-UniRule"/>
</dbReference>
<dbReference type="Proteomes" id="UP000076154">
    <property type="component" value="Unassembled WGS sequence"/>
</dbReference>
<feature type="region of interest" description="Disordered" evidence="4">
    <location>
        <begin position="344"/>
        <end position="366"/>
    </location>
</feature>
<keyword evidence="3" id="KW-0539">Nucleus</keyword>
<organism evidence="6 7">
    <name type="scientific">Hypsizygus marmoreus</name>
    <name type="common">White beech mushroom</name>
    <name type="synonym">Agaricus marmoreus</name>
    <dbReference type="NCBI Taxonomy" id="39966"/>
    <lineage>
        <taxon>Eukaryota</taxon>
        <taxon>Fungi</taxon>
        <taxon>Dikarya</taxon>
        <taxon>Basidiomycota</taxon>
        <taxon>Agaricomycotina</taxon>
        <taxon>Agaricomycetes</taxon>
        <taxon>Agaricomycetidae</taxon>
        <taxon>Agaricales</taxon>
        <taxon>Tricholomatineae</taxon>
        <taxon>Lyophyllaceae</taxon>
        <taxon>Hypsizygus</taxon>
    </lineage>
</organism>
<feature type="compositionally biased region" description="Pro residues" evidence="4">
    <location>
        <begin position="228"/>
        <end position="243"/>
    </location>
</feature>
<dbReference type="SMART" id="SM00398">
    <property type="entry name" value="HMG"/>
    <property type="match status" value="1"/>
</dbReference>
<dbReference type="CDD" id="cd01389">
    <property type="entry name" value="HMG-box_ROX1-like"/>
    <property type="match status" value="1"/>
</dbReference>
<dbReference type="InterPro" id="IPR050140">
    <property type="entry name" value="SRY-related_HMG-box_TF-like"/>
</dbReference>
<evidence type="ECO:0000256" key="2">
    <source>
        <dbReference type="ARBA" id="ARBA00023163"/>
    </source>
</evidence>
<evidence type="ECO:0000256" key="4">
    <source>
        <dbReference type="SAM" id="MobiDB-lite"/>
    </source>
</evidence>
<dbReference type="STRING" id="39966.A0A369JQX2"/>
<dbReference type="GO" id="GO:0030154">
    <property type="term" value="P:cell differentiation"/>
    <property type="evidence" value="ECO:0007669"/>
    <property type="project" value="TreeGrafter"/>
</dbReference>
<evidence type="ECO:0000256" key="3">
    <source>
        <dbReference type="PROSITE-ProRule" id="PRU00267"/>
    </source>
</evidence>
<feature type="compositionally biased region" description="Basic residues" evidence="4">
    <location>
        <begin position="260"/>
        <end position="271"/>
    </location>
</feature>
<dbReference type="OrthoDB" id="6247875at2759"/>
<feature type="domain" description="HMG box" evidence="5">
    <location>
        <begin position="275"/>
        <end position="342"/>
    </location>
</feature>
<dbReference type="Gene3D" id="1.10.30.10">
    <property type="entry name" value="High mobility group box domain"/>
    <property type="match status" value="1"/>
</dbReference>
<dbReference type="AlphaFoldDB" id="A0A369JQX2"/>
<feature type="compositionally biased region" description="Basic residues" evidence="4">
    <location>
        <begin position="350"/>
        <end position="359"/>
    </location>
</feature>
<feature type="compositionally biased region" description="Low complexity" evidence="4">
    <location>
        <begin position="197"/>
        <end position="227"/>
    </location>
</feature>
<dbReference type="Pfam" id="PF00505">
    <property type="entry name" value="HMG_box"/>
    <property type="match status" value="1"/>
</dbReference>
<sequence length="366" mass="39328">MPAVRTVSSFRRRVSRSLSRIFGFTRSPSPEDYYTGVSWSEAQSIDSNNADEEMDDAVSVTGLSFSFPTLPLSGDPAASCPPDRPFSSQTSTMSLLSAHTDHLPYPESFGSSGLVSTPPSSLPSSYFASPQSSILSTHSSLPSSNITAQVPVASSQLPTPRESWSVGSSPLSSAPSSPASSAPPCNRSFTPPPAPSSPHLASPPSQLACDSWSVASSPLSSAPSSPASSPPPCGRSPTPPPAPSSLHFASPPSQLEGSLKNRRRLPPRKRKEGYIPRPRNAFIIFRSNVYQEFGADGGPHQATLSKLAGQRWRELSQESRDRFKEEAEREKEFHKVAYPDYSYQPAIRRGGNKKTKAIRKAKEANV</sequence>
<dbReference type="SUPFAM" id="SSF47095">
    <property type="entry name" value="HMG-box"/>
    <property type="match status" value="1"/>
</dbReference>
<feature type="DNA-binding region" description="HMG box" evidence="3">
    <location>
        <begin position="275"/>
        <end position="342"/>
    </location>
</feature>
<dbReference type="PROSITE" id="PS50118">
    <property type="entry name" value="HMG_BOX_2"/>
    <property type="match status" value="1"/>
</dbReference>
<dbReference type="InParanoid" id="A0A369JQX2"/>
<dbReference type="EMBL" id="LUEZ02000048">
    <property type="protein sequence ID" value="RDB22937.1"/>
    <property type="molecule type" value="Genomic_DNA"/>
</dbReference>
<comment type="caution">
    <text evidence="6">The sequence shown here is derived from an EMBL/GenBank/DDBJ whole genome shotgun (WGS) entry which is preliminary data.</text>
</comment>
<evidence type="ECO:0000256" key="1">
    <source>
        <dbReference type="ARBA" id="ARBA00023125"/>
    </source>
</evidence>
<name>A0A369JQX2_HYPMA</name>
<keyword evidence="1 3" id="KW-0238">DNA-binding</keyword>
<gene>
    <name evidence="6" type="primary">RFG1_1</name>
    <name evidence="6" type="ORF">Hypma_009882</name>
</gene>
<keyword evidence="2" id="KW-0804">Transcription</keyword>
<dbReference type="GO" id="GO:0000978">
    <property type="term" value="F:RNA polymerase II cis-regulatory region sequence-specific DNA binding"/>
    <property type="evidence" value="ECO:0007669"/>
    <property type="project" value="TreeGrafter"/>
</dbReference>
<evidence type="ECO:0000259" key="5">
    <source>
        <dbReference type="PROSITE" id="PS50118"/>
    </source>
</evidence>
<protein>
    <submittedName>
        <fullName evidence="6">Repressor of filamentous growth 1</fullName>
    </submittedName>
</protein>
<dbReference type="PANTHER" id="PTHR10270:SF161">
    <property type="entry name" value="SEX-DETERMINING REGION Y PROTEIN"/>
    <property type="match status" value="1"/>
</dbReference>
<proteinExistence type="predicted"/>